<dbReference type="InterPro" id="IPR035936">
    <property type="entry name" value="BB2672"/>
</dbReference>
<organism evidence="1 2">
    <name type="scientific">Palleronia pelagia</name>
    <dbReference type="NCBI Taxonomy" id="387096"/>
    <lineage>
        <taxon>Bacteria</taxon>
        <taxon>Pseudomonadati</taxon>
        <taxon>Pseudomonadota</taxon>
        <taxon>Alphaproteobacteria</taxon>
        <taxon>Rhodobacterales</taxon>
        <taxon>Roseobacteraceae</taxon>
        <taxon>Palleronia</taxon>
    </lineage>
</organism>
<evidence type="ECO:0000313" key="2">
    <source>
        <dbReference type="Proteomes" id="UP000199372"/>
    </source>
</evidence>
<dbReference type="InterPro" id="IPR009569">
    <property type="entry name" value="AA_synth_put"/>
</dbReference>
<dbReference type="EMBL" id="FOCM01000006">
    <property type="protein sequence ID" value="SEN73895.1"/>
    <property type="molecule type" value="Genomic_DNA"/>
</dbReference>
<keyword evidence="2" id="KW-1185">Reference proteome</keyword>
<dbReference type="Proteomes" id="UP000199372">
    <property type="component" value="Unassembled WGS sequence"/>
</dbReference>
<evidence type="ECO:0000313" key="1">
    <source>
        <dbReference type="EMBL" id="SEN73895.1"/>
    </source>
</evidence>
<dbReference type="AlphaFoldDB" id="A0A1H8J0I9"/>
<proteinExistence type="predicted"/>
<name>A0A1H8J0I9_9RHOB</name>
<dbReference type="Pfam" id="PF06684">
    <property type="entry name" value="AA_synth"/>
    <property type="match status" value="1"/>
</dbReference>
<accession>A0A1H8J0I9</accession>
<protein>
    <submittedName>
        <fullName evidence="1">Amino acid synthesis</fullName>
    </submittedName>
</protein>
<dbReference type="SUPFAM" id="SSF160519">
    <property type="entry name" value="BB2672-like"/>
    <property type="match status" value="1"/>
</dbReference>
<sequence length="140" mass="14578">MEQDPSPLFAIGADLGERFAKQAVALLGNAPVSYGKAAIVGTSGDMQHGDAVIHPRLDAPMRAASGGGEAVITSNLKVGAVGTSIDLPLGHKDNPWSFDHFDTMTLCVPDDPAPHEIVMFLAYSDVGRPIPRCGKGPVST</sequence>
<dbReference type="RefSeq" id="WP_236737066.1">
    <property type="nucleotide sequence ID" value="NZ_FOCM01000006.1"/>
</dbReference>
<reference evidence="2" key="1">
    <citation type="submission" date="2016-10" db="EMBL/GenBank/DDBJ databases">
        <authorList>
            <person name="Varghese N."/>
            <person name="Submissions S."/>
        </authorList>
    </citation>
    <scope>NUCLEOTIDE SEQUENCE [LARGE SCALE GENOMIC DNA]</scope>
    <source>
        <strain evidence="2">DSM 26893</strain>
    </source>
</reference>
<dbReference type="Gene3D" id="3.30.1330.110">
    <property type="entry name" value="BB2672"/>
    <property type="match status" value="1"/>
</dbReference>
<gene>
    <name evidence="1" type="ORF">SAMN04488011_1062</name>
</gene>